<dbReference type="EMBL" id="JH930468">
    <property type="protein sequence ID" value="EKM60458.1"/>
    <property type="molecule type" value="Genomic_DNA"/>
</dbReference>
<accession>K5W947</accession>
<dbReference type="InParanoid" id="K5W947"/>
<feature type="chain" id="PRO_5003890597" description="Secreted protein" evidence="1">
    <location>
        <begin position="32"/>
        <end position="88"/>
    </location>
</feature>
<protein>
    <recommendedName>
        <fullName evidence="4">Secreted protein</fullName>
    </recommendedName>
</protein>
<feature type="signal peptide" evidence="1">
    <location>
        <begin position="1"/>
        <end position="31"/>
    </location>
</feature>
<evidence type="ECO:0000313" key="2">
    <source>
        <dbReference type="EMBL" id="EKM60458.1"/>
    </source>
</evidence>
<dbReference type="GeneID" id="18913804"/>
<evidence type="ECO:0000256" key="1">
    <source>
        <dbReference type="SAM" id="SignalP"/>
    </source>
</evidence>
<evidence type="ECO:0000313" key="3">
    <source>
        <dbReference type="Proteomes" id="UP000008370"/>
    </source>
</evidence>
<reference evidence="2 3" key="1">
    <citation type="journal article" date="2012" name="BMC Genomics">
        <title>Comparative genomics of the white-rot fungi, Phanerochaete carnosa and P. chrysosporium, to elucidate the genetic basis of the distinct wood types they colonize.</title>
        <authorList>
            <person name="Suzuki H."/>
            <person name="MacDonald J."/>
            <person name="Syed K."/>
            <person name="Salamov A."/>
            <person name="Hori C."/>
            <person name="Aerts A."/>
            <person name="Henrissat B."/>
            <person name="Wiebenga A."/>
            <person name="vanKuyk P.A."/>
            <person name="Barry K."/>
            <person name="Lindquist E."/>
            <person name="LaButti K."/>
            <person name="Lapidus A."/>
            <person name="Lucas S."/>
            <person name="Coutinho P."/>
            <person name="Gong Y."/>
            <person name="Samejima M."/>
            <person name="Mahadevan R."/>
            <person name="Abou-Zaid M."/>
            <person name="de Vries R.P."/>
            <person name="Igarashi K."/>
            <person name="Yadav J.S."/>
            <person name="Grigoriev I.V."/>
            <person name="Master E.R."/>
        </authorList>
    </citation>
    <scope>NUCLEOTIDE SEQUENCE [LARGE SCALE GENOMIC DNA]</scope>
    <source>
        <strain evidence="2 3">HHB-10118-sp</strain>
    </source>
</reference>
<keyword evidence="3" id="KW-1185">Reference proteome</keyword>
<dbReference type="AlphaFoldDB" id="K5W947"/>
<name>K5W947_PHACS</name>
<dbReference type="RefSeq" id="XP_007389916.1">
    <property type="nucleotide sequence ID" value="XM_007389854.1"/>
</dbReference>
<gene>
    <name evidence="2" type="ORF">PHACADRAFT_246415</name>
</gene>
<evidence type="ECO:0008006" key="4">
    <source>
        <dbReference type="Google" id="ProtNLM"/>
    </source>
</evidence>
<organism evidence="2 3">
    <name type="scientific">Phanerochaete carnosa (strain HHB-10118-sp)</name>
    <name type="common">White-rot fungus</name>
    <name type="synonym">Peniophora carnosa</name>
    <dbReference type="NCBI Taxonomy" id="650164"/>
    <lineage>
        <taxon>Eukaryota</taxon>
        <taxon>Fungi</taxon>
        <taxon>Dikarya</taxon>
        <taxon>Basidiomycota</taxon>
        <taxon>Agaricomycotina</taxon>
        <taxon>Agaricomycetes</taxon>
        <taxon>Polyporales</taxon>
        <taxon>Phanerochaetaceae</taxon>
        <taxon>Phanerochaete</taxon>
    </lineage>
</organism>
<sequence>MTWRPRASGCSSFLLIRCLTPLLGFSERTEARNLARPVFLRCILVDRGNIALLVTPELQVFGSFTIDSKSWILVAARSGMYTSGRCEV</sequence>
<keyword evidence="1" id="KW-0732">Signal</keyword>
<dbReference type="KEGG" id="pco:PHACADRAFT_246415"/>
<dbReference type="Proteomes" id="UP000008370">
    <property type="component" value="Unassembled WGS sequence"/>
</dbReference>
<proteinExistence type="predicted"/>
<dbReference type="HOGENOM" id="CLU_2469827_0_0_1"/>